<dbReference type="EMBL" id="JAPFFF010000007">
    <property type="protein sequence ID" value="KAK8886419.1"/>
    <property type="molecule type" value="Genomic_DNA"/>
</dbReference>
<dbReference type="PROSITE" id="PS00018">
    <property type="entry name" value="EF_HAND_1"/>
    <property type="match status" value="2"/>
</dbReference>
<dbReference type="PROSITE" id="PS50222">
    <property type="entry name" value="EF_HAND_2"/>
    <property type="match status" value="2"/>
</dbReference>
<reference evidence="3 4" key="1">
    <citation type="submission" date="2024-04" db="EMBL/GenBank/DDBJ databases">
        <title>Tritrichomonas musculus Genome.</title>
        <authorList>
            <person name="Alves-Ferreira E."/>
            <person name="Grigg M."/>
            <person name="Lorenzi H."/>
            <person name="Galac M."/>
        </authorList>
    </citation>
    <scope>NUCLEOTIDE SEQUENCE [LARGE SCALE GENOMIC DNA]</scope>
    <source>
        <strain evidence="3 4">EAF2021</strain>
    </source>
</reference>
<accession>A0ABR2K5S6</accession>
<dbReference type="Gene3D" id="1.10.238.10">
    <property type="entry name" value="EF-hand"/>
    <property type="match status" value="2"/>
</dbReference>
<dbReference type="CDD" id="cd00051">
    <property type="entry name" value="EFh"/>
    <property type="match status" value="1"/>
</dbReference>
<dbReference type="SUPFAM" id="SSF47473">
    <property type="entry name" value="EF-hand"/>
    <property type="match status" value="1"/>
</dbReference>
<dbReference type="InterPro" id="IPR018247">
    <property type="entry name" value="EF_Hand_1_Ca_BS"/>
</dbReference>
<evidence type="ECO:0000313" key="3">
    <source>
        <dbReference type="EMBL" id="KAK8886419.1"/>
    </source>
</evidence>
<dbReference type="Pfam" id="PF13499">
    <property type="entry name" value="EF-hand_7"/>
    <property type="match status" value="1"/>
</dbReference>
<dbReference type="Proteomes" id="UP001470230">
    <property type="component" value="Unassembled WGS sequence"/>
</dbReference>
<sequence>MEKENGVIDVPFSYEEYDHEYFDSLAKDFSKYDLNGDGFLNKKEFVLWSTDRGTDKKVAKHLFYVADFNNDGILSLDEFRHFALIQQEMIVQDEVHKYARMIYTSVRSRCNYPGGLKRKEFLKFMELMNTPVGFFERKKIFKQYDTDKDGTVDFNEIMARIYFKQRRLLNTQN</sequence>
<name>A0ABR2K5S6_9EUKA</name>
<feature type="domain" description="EF-hand" evidence="2">
    <location>
        <begin position="138"/>
        <end position="167"/>
    </location>
</feature>
<dbReference type="InterPro" id="IPR002048">
    <property type="entry name" value="EF_hand_dom"/>
</dbReference>
<gene>
    <name evidence="3" type="ORF">M9Y10_041882</name>
</gene>
<dbReference type="PANTHER" id="PTHR10827:SF85">
    <property type="entry name" value="CALCIUM-BINDING PROTEIN"/>
    <property type="match status" value="1"/>
</dbReference>
<comment type="caution">
    <text evidence="3">The sequence shown here is derived from an EMBL/GenBank/DDBJ whole genome shotgun (WGS) entry which is preliminary data.</text>
</comment>
<evidence type="ECO:0000313" key="4">
    <source>
        <dbReference type="Proteomes" id="UP001470230"/>
    </source>
</evidence>
<keyword evidence="1" id="KW-0106">Calcium</keyword>
<keyword evidence="4" id="KW-1185">Reference proteome</keyword>
<dbReference type="InterPro" id="IPR011992">
    <property type="entry name" value="EF-hand-dom_pair"/>
</dbReference>
<dbReference type="PANTHER" id="PTHR10827">
    <property type="entry name" value="RETICULOCALBIN"/>
    <property type="match status" value="1"/>
</dbReference>
<feature type="domain" description="EF-hand" evidence="2">
    <location>
        <begin position="54"/>
        <end position="89"/>
    </location>
</feature>
<protein>
    <recommendedName>
        <fullName evidence="2">EF-hand domain-containing protein</fullName>
    </recommendedName>
</protein>
<dbReference type="SMART" id="SM00054">
    <property type="entry name" value="EFh"/>
    <property type="match status" value="3"/>
</dbReference>
<dbReference type="Pfam" id="PF00036">
    <property type="entry name" value="EF-hand_1"/>
    <property type="match status" value="1"/>
</dbReference>
<proteinExistence type="predicted"/>
<evidence type="ECO:0000259" key="2">
    <source>
        <dbReference type="PROSITE" id="PS50222"/>
    </source>
</evidence>
<evidence type="ECO:0000256" key="1">
    <source>
        <dbReference type="ARBA" id="ARBA00022837"/>
    </source>
</evidence>
<organism evidence="3 4">
    <name type="scientific">Tritrichomonas musculus</name>
    <dbReference type="NCBI Taxonomy" id="1915356"/>
    <lineage>
        <taxon>Eukaryota</taxon>
        <taxon>Metamonada</taxon>
        <taxon>Parabasalia</taxon>
        <taxon>Tritrichomonadida</taxon>
        <taxon>Tritrichomonadidae</taxon>
        <taxon>Tritrichomonas</taxon>
    </lineage>
</organism>